<gene>
    <name evidence="2" type="ORF">HDIA_4189</name>
</gene>
<dbReference type="PANTHER" id="PTHR40943">
    <property type="entry name" value="CYTOPLASMIC PROTEIN-RELATED"/>
    <property type="match status" value="1"/>
</dbReference>
<dbReference type="Gene3D" id="2.60.120.10">
    <property type="entry name" value="Jelly Rolls"/>
    <property type="match status" value="1"/>
</dbReference>
<dbReference type="RefSeq" id="WP_099557937.1">
    <property type="nucleotide sequence ID" value="NZ_LT960614.1"/>
</dbReference>
<reference evidence="3" key="1">
    <citation type="submission" date="2017-09" db="EMBL/GenBank/DDBJ databases">
        <title>Genome sequence of Nannocystis excedens DSM 71.</title>
        <authorList>
            <person name="Blom J."/>
        </authorList>
    </citation>
    <scope>NUCLEOTIDE SEQUENCE [LARGE SCALE GENOMIC DNA]</scope>
    <source>
        <strain evidence="3">type strain: E19</strain>
    </source>
</reference>
<accession>A0A2C9DC31</accession>
<sequence length="176" mass="19133">MSDTSAPTGPKWTSEIGLGFAETFRKLGFKAVVPSADNLEPAPIPPEWIVDGAPVARMTVLAESADGGVTTTLWDCTAGTFRWHFTWEETVHIVEGEVIVTDLSGRTRRLVAGDVGYFPGGTWALWHVPEHVRKIAFCRQPAPRIAIKALRLFSGLLTRLTRPHGSGFSKAPGLPD</sequence>
<dbReference type="KEGG" id="hdi:HDIA_4189"/>
<protein>
    <recommendedName>
        <fullName evidence="1">(S)-ureidoglycine aminohydrolase cupin domain-containing protein</fullName>
    </recommendedName>
</protein>
<evidence type="ECO:0000259" key="1">
    <source>
        <dbReference type="Pfam" id="PF05899"/>
    </source>
</evidence>
<proteinExistence type="predicted"/>
<dbReference type="Pfam" id="PF05899">
    <property type="entry name" value="Cupin_3"/>
    <property type="match status" value="1"/>
</dbReference>
<dbReference type="Proteomes" id="UP000223606">
    <property type="component" value="Chromosome 1"/>
</dbReference>
<dbReference type="InterPro" id="IPR014710">
    <property type="entry name" value="RmlC-like_jellyroll"/>
</dbReference>
<dbReference type="CDD" id="cd02227">
    <property type="entry name" value="cupin_TM1112-like"/>
    <property type="match status" value="1"/>
</dbReference>
<feature type="domain" description="(S)-ureidoglycine aminohydrolase cupin" evidence="1">
    <location>
        <begin position="64"/>
        <end position="135"/>
    </location>
</feature>
<dbReference type="PANTHER" id="PTHR40943:SF1">
    <property type="entry name" value="CYTOPLASMIC PROTEIN"/>
    <property type="match status" value="1"/>
</dbReference>
<dbReference type="SUPFAM" id="SSF51182">
    <property type="entry name" value="RmlC-like cupins"/>
    <property type="match status" value="1"/>
</dbReference>
<name>A0A2C9DC31_9HYPH</name>
<evidence type="ECO:0000313" key="3">
    <source>
        <dbReference type="Proteomes" id="UP000223606"/>
    </source>
</evidence>
<dbReference type="InterPro" id="IPR011051">
    <property type="entry name" value="RmlC_Cupin_sf"/>
</dbReference>
<dbReference type="AlphaFoldDB" id="A0A2C9DC31"/>
<dbReference type="InterPro" id="IPR008579">
    <property type="entry name" value="UGlyAH_Cupin_dom"/>
</dbReference>
<dbReference type="OrthoDB" id="6877662at2"/>
<dbReference type="EMBL" id="LT960614">
    <property type="protein sequence ID" value="SON57730.1"/>
    <property type="molecule type" value="Genomic_DNA"/>
</dbReference>
<evidence type="ECO:0000313" key="2">
    <source>
        <dbReference type="EMBL" id="SON57730.1"/>
    </source>
</evidence>
<organism evidence="2 3">
    <name type="scientific">Hartmannibacter diazotrophicus</name>
    <dbReference type="NCBI Taxonomy" id="1482074"/>
    <lineage>
        <taxon>Bacteria</taxon>
        <taxon>Pseudomonadati</taxon>
        <taxon>Pseudomonadota</taxon>
        <taxon>Alphaproteobacteria</taxon>
        <taxon>Hyphomicrobiales</taxon>
        <taxon>Pleomorphomonadaceae</taxon>
        <taxon>Hartmannibacter</taxon>
    </lineage>
</organism>
<keyword evidence="3" id="KW-1185">Reference proteome</keyword>